<dbReference type="AlphaFoldDB" id="A0A1L3JA41"/>
<evidence type="ECO:0000313" key="2">
    <source>
        <dbReference type="Proteomes" id="UP000242561"/>
    </source>
</evidence>
<dbReference type="STRING" id="1913578.LPB140_03225"/>
<gene>
    <name evidence="1" type="ORF">LPB140_03225</name>
</gene>
<reference evidence="1 2" key="1">
    <citation type="submission" date="2016-11" db="EMBL/GenBank/DDBJ databases">
        <title>Sphingorhabdus sp. LPB0140, isolated from marine environment.</title>
        <authorList>
            <person name="Kim E."/>
            <person name="Yi H."/>
        </authorList>
    </citation>
    <scope>NUCLEOTIDE SEQUENCE [LARGE SCALE GENOMIC DNA]</scope>
    <source>
        <strain evidence="1 2">LPB0140</strain>
    </source>
</reference>
<dbReference type="EMBL" id="CP018154">
    <property type="protein sequence ID" value="APG61994.1"/>
    <property type="molecule type" value="Genomic_DNA"/>
</dbReference>
<accession>A0A1L3JA41</accession>
<evidence type="ECO:0000313" key="1">
    <source>
        <dbReference type="EMBL" id="APG61994.1"/>
    </source>
</evidence>
<dbReference type="KEGG" id="sphl:LPB140_03225"/>
<name>A0A1L3JA41_9SPHN</name>
<organism evidence="1 2">
    <name type="scientific">Sphingorhabdus lutea</name>
    <dbReference type="NCBI Taxonomy" id="1913578"/>
    <lineage>
        <taxon>Bacteria</taxon>
        <taxon>Pseudomonadati</taxon>
        <taxon>Pseudomonadota</taxon>
        <taxon>Alphaproteobacteria</taxon>
        <taxon>Sphingomonadales</taxon>
        <taxon>Sphingomonadaceae</taxon>
        <taxon>Sphingorhabdus</taxon>
    </lineage>
</organism>
<keyword evidence="2" id="KW-1185">Reference proteome</keyword>
<protein>
    <submittedName>
        <fullName evidence="1">Uncharacterized protein</fullName>
    </submittedName>
</protein>
<proteinExistence type="predicted"/>
<sequence>MISLRTSAAMNSTIRLLADNTLKHLLSLRQNQLTEWDGIDLSDLSHFLVIQPGDTAAEAEHELGWSLLQNMVDGACYGQPDFTPSWEWIEAHDGWYEFVFIISDDGFGINVFVENHPDTDSDLLAMCREYTKA</sequence>
<dbReference type="Proteomes" id="UP000242561">
    <property type="component" value="Chromosome"/>
</dbReference>